<evidence type="ECO:0000259" key="1">
    <source>
        <dbReference type="Pfam" id="PF01261"/>
    </source>
</evidence>
<gene>
    <name evidence="2" type="ORF">IAC42_03750</name>
</gene>
<protein>
    <submittedName>
        <fullName evidence="2">Sugar phosphate isomerase/epimerase</fullName>
    </submittedName>
</protein>
<dbReference type="PANTHER" id="PTHR12110">
    <property type="entry name" value="HYDROXYPYRUVATE ISOMERASE"/>
    <property type="match status" value="1"/>
</dbReference>
<name>A0A9D9E8Z5_9SPIR</name>
<reference evidence="2" key="2">
    <citation type="journal article" date="2021" name="PeerJ">
        <title>Extensive microbial diversity within the chicken gut microbiome revealed by metagenomics and culture.</title>
        <authorList>
            <person name="Gilroy R."/>
            <person name="Ravi A."/>
            <person name="Getino M."/>
            <person name="Pursley I."/>
            <person name="Horton D.L."/>
            <person name="Alikhan N.F."/>
            <person name="Baker D."/>
            <person name="Gharbi K."/>
            <person name="Hall N."/>
            <person name="Watson M."/>
            <person name="Adriaenssens E.M."/>
            <person name="Foster-Nyarko E."/>
            <person name="Jarju S."/>
            <person name="Secka A."/>
            <person name="Antonio M."/>
            <person name="Oren A."/>
            <person name="Chaudhuri R.R."/>
            <person name="La Ragione R."/>
            <person name="Hildebrand F."/>
            <person name="Pallen M.J."/>
        </authorList>
    </citation>
    <scope>NUCLEOTIDE SEQUENCE</scope>
    <source>
        <strain evidence="2">11167</strain>
    </source>
</reference>
<dbReference type="Pfam" id="PF01261">
    <property type="entry name" value="AP_endonuc_2"/>
    <property type="match status" value="1"/>
</dbReference>
<accession>A0A9D9E8Z5</accession>
<evidence type="ECO:0000313" key="3">
    <source>
        <dbReference type="Proteomes" id="UP000823633"/>
    </source>
</evidence>
<organism evidence="2 3">
    <name type="scientific">Candidatus Aphodenecus pullistercoris</name>
    <dbReference type="NCBI Taxonomy" id="2840669"/>
    <lineage>
        <taxon>Bacteria</taxon>
        <taxon>Pseudomonadati</taxon>
        <taxon>Spirochaetota</taxon>
        <taxon>Spirochaetia</taxon>
        <taxon>Spirochaetales</taxon>
        <taxon>Candidatus Aphodenecus</taxon>
    </lineage>
</organism>
<dbReference type="AlphaFoldDB" id="A0A9D9E8Z5"/>
<evidence type="ECO:0000313" key="2">
    <source>
        <dbReference type="EMBL" id="MBO8442852.1"/>
    </source>
</evidence>
<feature type="domain" description="Xylose isomerase-like TIM barrel" evidence="1">
    <location>
        <begin position="46"/>
        <end position="291"/>
    </location>
</feature>
<comment type="caution">
    <text evidence="2">The sequence shown here is derived from an EMBL/GenBank/DDBJ whole genome shotgun (WGS) entry which is preliminary data.</text>
</comment>
<dbReference type="InterPro" id="IPR013022">
    <property type="entry name" value="Xyl_isomerase-like_TIM-brl"/>
</dbReference>
<keyword evidence="2" id="KW-0413">Isomerase</keyword>
<dbReference type="EMBL" id="JADIMU010000023">
    <property type="protein sequence ID" value="MBO8442852.1"/>
    <property type="molecule type" value="Genomic_DNA"/>
</dbReference>
<dbReference type="GO" id="GO:0016853">
    <property type="term" value="F:isomerase activity"/>
    <property type="evidence" value="ECO:0007669"/>
    <property type="project" value="UniProtKB-KW"/>
</dbReference>
<proteinExistence type="predicted"/>
<dbReference type="InterPro" id="IPR036237">
    <property type="entry name" value="Xyl_isomerase-like_sf"/>
</dbReference>
<dbReference type="PANTHER" id="PTHR12110:SF21">
    <property type="entry name" value="XYLOSE ISOMERASE-LIKE TIM BARREL DOMAIN-CONTAINING PROTEIN"/>
    <property type="match status" value="1"/>
</dbReference>
<reference evidence="2" key="1">
    <citation type="submission" date="2020-10" db="EMBL/GenBank/DDBJ databases">
        <authorList>
            <person name="Gilroy R."/>
        </authorList>
    </citation>
    <scope>NUCLEOTIDE SEQUENCE</scope>
    <source>
        <strain evidence="2">11167</strain>
    </source>
</reference>
<dbReference type="Proteomes" id="UP000823633">
    <property type="component" value="Unassembled WGS sequence"/>
</dbReference>
<dbReference type="Gene3D" id="3.20.20.150">
    <property type="entry name" value="Divalent-metal-dependent TIM barrel enzymes"/>
    <property type="match status" value="1"/>
</dbReference>
<sequence>MKNIGFRAHDFGSFPSADELGAAVESITSPATIQLAIGKVIKPSRPWTDWDEDYISSIREDLARHGVSVAVVGCYINPVHPDEEERERQLARFERSLELNKAFGCRIVGTETGSWKGDISYCLETFSDHVFSVFLHSLERMVKAAEANDAICAIEAVAHQHTICSVERMARVLSLFPSDNLRVIWDPVNLVPINGIEEVDGSHPAKPSSEAQRRFYTKALDAFGDRICAMHCKDYFLKEDGFKKGDVPVLTGVFDWQGLAKELERRRIEVPILLENHNPATLKRTLEVLEKF</sequence>
<dbReference type="SUPFAM" id="SSF51658">
    <property type="entry name" value="Xylose isomerase-like"/>
    <property type="match status" value="1"/>
</dbReference>
<dbReference type="InterPro" id="IPR050312">
    <property type="entry name" value="IolE/XylAMocC-like"/>
</dbReference>